<protein>
    <submittedName>
        <fullName evidence="4">Glycosyl transferase, group 1</fullName>
    </submittedName>
</protein>
<dbReference type="InterPro" id="IPR022623">
    <property type="entry name" value="Glyco_trans_4"/>
</dbReference>
<dbReference type="AlphaFoldDB" id="A0AB34U7X2"/>
<name>A0AB34U7X2_PSEA0</name>
<dbReference type="Pfam" id="PF00534">
    <property type="entry name" value="Glycos_transf_1"/>
    <property type="match status" value="1"/>
</dbReference>
<organism evidence="4 5">
    <name type="scientific">Pseudomonas amygdali pv. hibisci</name>
    <dbReference type="NCBI Taxonomy" id="251723"/>
    <lineage>
        <taxon>Bacteria</taxon>
        <taxon>Pseudomonadati</taxon>
        <taxon>Pseudomonadota</taxon>
        <taxon>Gammaproteobacteria</taxon>
        <taxon>Pseudomonadales</taxon>
        <taxon>Pseudomonadaceae</taxon>
        <taxon>Pseudomonas</taxon>
        <taxon>Pseudomonas amygdali</taxon>
    </lineage>
</organism>
<dbReference type="GO" id="GO:0009103">
    <property type="term" value="P:lipopolysaccharide biosynthetic process"/>
    <property type="evidence" value="ECO:0007669"/>
    <property type="project" value="TreeGrafter"/>
</dbReference>
<sequence length="410" mass="46204">MLVSGRRNLNILIIHQNFPGQFKNLVRDISGRSTCELTVISRDTTPVYHGVRHIRYRPKRSVSSTTHNYLRTFEDAVLHGQQVLRVLLQLKRTGYRPAVILAHPGWGEALFIKDAFPDTPLINFCEYYYHAMGADTGFDPEFPASADSRARLRIINSLHLLNLEQCDVGITPTRWQHSLHPAAYRDKIKVIHEGIDLDGLMDVHRSDLILDNGQVVRCGDPVITYVARNLEPYRGFHVFMRSLSRILNHHDSVQVLIVGGDSVSYGARPHGASGWREKMTSDMSSSDLKRIHFLGKVSYAKYKQVLSLSSVHIYLTYPFVLSWSLLEAMAMGCVVLGSRTRPVEEVVTDGVNGYLVDFFDCSGIADQTLSILNNLDKQEYIKGNAQNSARAYSSNEGNSAYWDVIHSVVI</sequence>
<gene>
    <name evidence="4" type="ORF">ALO67_05721</name>
</gene>
<dbReference type="Proteomes" id="UP000050545">
    <property type="component" value="Unassembled WGS sequence"/>
</dbReference>
<dbReference type="InterPro" id="IPR001296">
    <property type="entry name" value="Glyco_trans_1"/>
</dbReference>
<dbReference type="GO" id="GO:0016757">
    <property type="term" value="F:glycosyltransferase activity"/>
    <property type="evidence" value="ECO:0007669"/>
    <property type="project" value="InterPro"/>
</dbReference>
<evidence type="ECO:0000259" key="3">
    <source>
        <dbReference type="Pfam" id="PF12000"/>
    </source>
</evidence>
<evidence type="ECO:0000256" key="1">
    <source>
        <dbReference type="ARBA" id="ARBA00022679"/>
    </source>
</evidence>
<evidence type="ECO:0000313" key="5">
    <source>
        <dbReference type="Proteomes" id="UP000050545"/>
    </source>
</evidence>
<comment type="caution">
    <text evidence="4">The sequence shown here is derived from an EMBL/GenBank/DDBJ whole genome shotgun (WGS) entry which is preliminary data.</text>
</comment>
<dbReference type="PANTHER" id="PTHR46401">
    <property type="entry name" value="GLYCOSYLTRANSFERASE WBBK-RELATED"/>
    <property type="match status" value="1"/>
</dbReference>
<proteinExistence type="predicted"/>
<keyword evidence="1 4" id="KW-0808">Transferase</keyword>
<feature type="domain" description="Glycosyl transferase family 4" evidence="3">
    <location>
        <begin position="37"/>
        <end position="198"/>
    </location>
</feature>
<dbReference type="EMBL" id="LJQN01000072">
    <property type="protein sequence ID" value="KPX55224.1"/>
    <property type="molecule type" value="Genomic_DNA"/>
</dbReference>
<dbReference type="PANTHER" id="PTHR46401:SF2">
    <property type="entry name" value="GLYCOSYLTRANSFERASE WBBK-RELATED"/>
    <property type="match status" value="1"/>
</dbReference>
<dbReference type="CDD" id="cd03818">
    <property type="entry name" value="GT4_ExpC-like"/>
    <property type="match status" value="1"/>
</dbReference>
<feature type="domain" description="Glycosyl transferase family 1" evidence="2">
    <location>
        <begin position="220"/>
        <end position="387"/>
    </location>
</feature>
<dbReference type="Pfam" id="PF12000">
    <property type="entry name" value="Glyco_trans_4_3"/>
    <property type="match status" value="1"/>
</dbReference>
<evidence type="ECO:0000259" key="2">
    <source>
        <dbReference type="Pfam" id="PF00534"/>
    </source>
</evidence>
<dbReference type="SUPFAM" id="SSF53756">
    <property type="entry name" value="UDP-Glycosyltransferase/glycogen phosphorylase"/>
    <property type="match status" value="1"/>
</dbReference>
<accession>A0AB34U7X2</accession>
<dbReference type="Gene3D" id="3.40.50.2000">
    <property type="entry name" value="Glycogen Phosphorylase B"/>
    <property type="match status" value="2"/>
</dbReference>
<reference evidence="4 5" key="1">
    <citation type="submission" date="2015-09" db="EMBL/GenBank/DDBJ databases">
        <title>Genome announcement of multiple Pseudomonas syringae strains.</title>
        <authorList>
            <person name="Thakur S."/>
            <person name="Wang P.W."/>
            <person name="Gong Y."/>
            <person name="Weir B.S."/>
            <person name="Guttman D.S."/>
        </authorList>
    </citation>
    <scope>NUCLEOTIDE SEQUENCE [LARGE SCALE GENOMIC DNA]</scope>
    <source>
        <strain evidence="4 5">ICMP9623</strain>
    </source>
</reference>
<evidence type="ECO:0000313" key="4">
    <source>
        <dbReference type="EMBL" id="KPX55224.1"/>
    </source>
</evidence>